<comment type="caution">
    <text evidence="1">The sequence shown here is derived from an EMBL/GenBank/DDBJ whole genome shotgun (WGS) entry which is preliminary data.</text>
</comment>
<sequence>MFGFGKSSGSSDAGIVRAINANSVSSEDLMSRDGWQHICRVRARNMSRVDELAWQRLCARRGYLQQRQNPRGF</sequence>
<name>A0ABP5BI35_9MICO</name>
<evidence type="ECO:0000313" key="2">
    <source>
        <dbReference type="Proteomes" id="UP001499954"/>
    </source>
</evidence>
<dbReference type="Proteomes" id="UP001499954">
    <property type="component" value="Unassembled WGS sequence"/>
</dbReference>
<protein>
    <submittedName>
        <fullName evidence="1">Uncharacterized protein</fullName>
    </submittedName>
</protein>
<proteinExistence type="predicted"/>
<keyword evidence="2" id="KW-1185">Reference proteome</keyword>
<dbReference type="EMBL" id="BAAAMK010000001">
    <property type="protein sequence ID" value="GAA1945182.1"/>
    <property type="molecule type" value="Genomic_DNA"/>
</dbReference>
<accession>A0ABP5BI35</accession>
<organism evidence="1 2">
    <name type="scientific">Agromyces allii</name>
    <dbReference type="NCBI Taxonomy" id="393607"/>
    <lineage>
        <taxon>Bacteria</taxon>
        <taxon>Bacillati</taxon>
        <taxon>Actinomycetota</taxon>
        <taxon>Actinomycetes</taxon>
        <taxon>Micrococcales</taxon>
        <taxon>Microbacteriaceae</taxon>
        <taxon>Agromyces</taxon>
    </lineage>
</organism>
<evidence type="ECO:0000313" key="1">
    <source>
        <dbReference type="EMBL" id="GAA1945182.1"/>
    </source>
</evidence>
<reference evidence="2" key="1">
    <citation type="journal article" date="2019" name="Int. J. Syst. Evol. Microbiol.">
        <title>The Global Catalogue of Microorganisms (GCM) 10K type strain sequencing project: providing services to taxonomists for standard genome sequencing and annotation.</title>
        <authorList>
            <consortium name="The Broad Institute Genomics Platform"/>
            <consortium name="The Broad Institute Genome Sequencing Center for Infectious Disease"/>
            <person name="Wu L."/>
            <person name="Ma J."/>
        </authorList>
    </citation>
    <scope>NUCLEOTIDE SEQUENCE [LARGE SCALE GENOMIC DNA]</scope>
    <source>
        <strain evidence="2">JCM 13584</strain>
    </source>
</reference>
<dbReference type="RefSeq" id="WP_157414598.1">
    <property type="nucleotide sequence ID" value="NZ_BAAAMK010000001.1"/>
</dbReference>
<gene>
    <name evidence="1" type="ORF">GCM10009717_09580</name>
</gene>